<keyword evidence="4" id="KW-1185">Reference proteome</keyword>
<name>A0ABD6F0S3_9BILA</name>
<dbReference type="AlphaFoldDB" id="A0ABD6F0S3"/>
<evidence type="ECO:0000313" key="4">
    <source>
        <dbReference type="Proteomes" id="UP001608902"/>
    </source>
</evidence>
<gene>
    <name evidence="3" type="ORF">AB6A40_009897</name>
</gene>
<proteinExistence type="predicted"/>
<dbReference type="InterPro" id="IPR000884">
    <property type="entry name" value="TSP1_rpt"/>
</dbReference>
<reference evidence="3 4" key="1">
    <citation type="submission" date="2024-08" db="EMBL/GenBank/DDBJ databases">
        <title>Gnathostoma spinigerum genome.</title>
        <authorList>
            <person name="Gonzalez-Bertolin B."/>
            <person name="Monzon S."/>
            <person name="Zaballos A."/>
            <person name="Jimenez P."/>
            <person name="Dekumyoy P."/>
            <person name="Varona S."/>
            <person name="Cuesta I."/>
            <person name="Sumanam S."/>
            <person name="Adisakwattana P."/>
            <person name="Gasser R.B."/>
            <person name="Hernandez-Gonzalez A."/>
            <person name="Young N.D."/>
            <person name="Perteguer M.J."/>
        </authorList>
    </citation>
    <scope>NUCLEOTIDE SEQUENCE [LARGE SCALE GENOMIC DNA]</scope>
    <source>
        <strain evidence="3">AL3</strain>
        <tissue evidence="3">Liver</tissue>
    </source>
</reference>
<feature type="chain" id="PRO_5044815296" evidence="2">
    <location>
        <begin position="19"/>
        <end position="215"/>
    </location>
</feature>
<dbReference type="SUPFAM" id="SSF82895">
    <property type="entry name" value="TSP-1 type 1 repeat"/>
    <property type="match status" value="1"/>
</dbReference>
<dbReference type="PANTHER" id="PTHR31936">
    <property type="entry name" value="PROTEIN CBG18744"/>
    <property type="match status" value="1"/>
</dbReference>
<dbReference type="PROSITE" id="PS50092">
    <property type="entry name" value="TSP1"/>
    <property type="match status" value="1"/>
</dbReference>
<evidence type="ECO:0000313" key="3">
    <source>
        <dbReference type="EMBL" id="MFH4983188.1"/>
    </source>
</evidence>
<dbReference type="Gene3D" id="2.20.100.10">
    <property type="entry name" value="Thrombospondin type-1 (TSP1) repeat"/>
    <property type="match status" value="1"/>
</dbReference>
<comment type="caution">
    <text evidence="3">The sequence shown here is derived from an EMBL/GenBank/DDBJ whole genome shotgun (WGS) entry which is preliminary data.</text>
</comment>
<dbReference type="Pfam" id="PF00090">
    <property type="entry name" value="TSP_1"/>
    <property type="match status" value="1"/>
</dbReference>
<dbReference type="PANTHER" id="PTHR31936:SF5">
    <property type="entry name" value="VENOM PROTEIN"/>
    <property type="match status" value="1"/>
</dbReference>
<dbReference type="Proteomes" id="UP001608902">
    <property type="component" value="Unassembled WGS sequence"/>
</dbReference>
<organism evidence="3 4">
    <name type="scientific">Gnathostoma spinigerum</name>
    <dbReference type="NCBI Taxonomy" id="75299"/>
    <lineage>
        <taxon>Eukaryota</taxon>
        <taxon>Metazoa</taxon>
        <taxon>Ecdysozoa</taxon>
        <taxon>Nematoda</taxon>
        <taxon>Chromadorea</taxon>
        <taxon>Rhabditida</taxon>
        <taxon>Spirurina</taxon>
        <taxon>Gnathostomatomorpha</taxon>
        <taxon>Gnathostomatoidea</taxon>
        <taxon>Gnathostomatidae</taxon>
        <taxon>Gnathostoma</taxon>
    </lineage>
</organism>
<evidence type="ECO:0000256" key="1">
    <source>
        <dbReference type="SAM" id="MobiDB-lite"/>
    </source>
</evidence>
<dbReference type="InterPro" id="IPR036383">
    <property type="entry name" value="TSP1_rpt_sf"/>
</dbReference>
<accession>A0ABD6F0S3</accession>
<dbReference type="SMART" id="SM00209">
    <property type="entry name" value="TSP1"/>
    <property type="match status" value="1"/>
</dbReference>
<protein>
    <submittedName>
        <fullName evidence="3">Uncharacterized protein</fullName>
    </submittedName>
</protein>
<feature type="signal peptide" evidence="2">
    <location>
        <begin position="1"/>
        <end position="18"/>
    </location>
</feature>
<evidence type="ECO:0000256" key="2">
    <source>
        <dbReference type="SAM" id="SignalP"/>
    </source>
</evidence>
<dbReference type="EMBL" id="JBGFUD010011378">
    <property type="protein sequence ID" value="MFH4983188.1"/>
    <property type="molecule type" value="Genomic_DNA"/>
</dbReference>
<sequence length="215" mass="24329">MQTISWMIPTLLLIDILAHSVSIRFLNGLLLQTNPNTEWNNENDADEDMNMPNELPMLSASGRNVRSHYNDRQNIELNRGNTTNSRPMDAKVYSQPRGIFNQSVIARRKRFSRDFSDSESMSAPLESILAPSPFEFPCPWSTWSEWSSCGMTCGSCSVKTRTRLCDLTSPYGCECSGPHKQSDTCGRNVCLHPWRSCCYGFKVESRDNQLICSLA</sequence>
<keyword evidence="2" id="KW-0732">Signal</keyword>
<feature type="region of interest" description="Disordered" evidence="1">
    <location>
        <begin position="70"/>
        <end position="90"/>
    </location>
</feature>
<feature type="compositionally biased region" description="Polar residues" evidence="1">
    <location>
        <begin position="75"/>
        <end position="86"/>
    </location>
</feature>